<proteinExistence type="predicted"/>
<dbReference type="EMBL" id="CM046103">
    <property type="protein sequence ID" value="KAI8427365.1"/>
    <property type="molecule type" value="Genomic_DNA"/>
</dbReference>
<comment type="caution">
    <text evidence="1">The sequence shown here is derived from an EMBL/GenBank/DDBJ whole genome shotgun (WGS) entry which is preliminary data.</text>
</comment>
<evidence type="ECO:0000313" key="1">
    <source>
        <dbReference type="EMBL" id="KAI8427365.1"/>
    </source>
</evidence>
<accession>A0ACC0JTI3</accession>
<evidence type="ECO:0000313" key="2">
    <source>
        <dbReference type="Proteomes" id="UP001064048"/>
    </source>
</evidence>
<sequence length="1316" mass="141411">EGYWGLRKGGCRRCECGAGAAACDPVTGQCACAPGVGGDACDRCLRGFYGFGAHGCLHTCDPLTGECKCRAGWGGARCAACAAGHYGPRCKPCACDAHGTAGCEDGVCPCDNHGRCSCKVDQDSLIAIHTHSLDSTISLPWPPVPVYMELDKRFLGDRVTSYGGMLRFRVEEEGGESLGGDTLARFPLVRILLNVSLDTAIPGFSRSEPALGVELCSCPAGYSAPSCHEPAVGFWMPPTKVHLDSVSGTIVIRLEGEAQPCNCNGRATSCDPDTGHCLSCAAAYYRGADGACVACACDAAGALSPLCDARGRCRCREFATGAKCDQCKEPRLWMDGGGCRACDNCTLTLLDSIEHLTSELNSRADLTELSRIPQPYPALREFAHNTSLLHNTLRHLTKDLEHSRRLEQELSNLEAKEHNVFTQVYSLKEDALRKEEMAKFLSLESMSWLEEALKQRQRLGEQVAILDDFARGEKHLGAHKAIKEARHLLRNIKDVKLVDFISSANDVHDAANVQSTAIQELNYSVDDAYRRLRNLQASAESWHERAEDLPKLADVVWSVGDRVAALERDARPRMAAARDVGLRCRLVLEDVQTLSNNTLTEDATAAILHSETLALSLPALTAELEALTLAAEEKEGILYNLTPAYKEKFLNPVERHVQELGVKAREYKSLFAGTRALASAGVTAARAWSEVADTVRNASANAYAAATAASTAAEMGPMMSTADKAKEASEELKKRGTVVMNKAEELRRQLEHLRRGADSVSVVLRGLGWQERDLGVRPSARVAQTIVSQIRGNMLRGAETAEALAAAAAARARDHETASNAMRPSLSALADKIARAKHAADSFLLTWNLGDGVGDVTHPEVLEPIHDDADHNTYTVDIERVWNTFRLTVERAGSPASTATNSTPGPYGCLQATKLWLGGEGDGLPGCYGGARLEIAARGRHCHGRPVHVQAARVFASNKLEKGSLRVNGEETLGSPSPPVQSAAALPDLSATTYWVGGAPPGQEAPAPPLLGCLGALSVDREGYDVLDTPTRHGVEARCMARTLRTATLEGTGYIELPCPIFRRKAALGLTFRAASPNGLLLYRTPSTLSENEVDDEDGDDKHYLKLFRTFSPDGLLLLAPGTKTKPKHYLALVVREGRLRLSVRGRRRKEVSIRLSRNRLVLSAGGAAAAAHAPVAQRASRLFVGGVPQPPQLPHIPNSILRVGGFLGCVRRVEVNGRAQDLVRTAAAHHRVGQCFPNVEQAAYFGAVARAETRGPGNKALCDNAWHTVVARVSRAHVSLSLDAGPEIRSSGDATLVDDAETPEALTALYIGGLP</sequence>
<reference evidence="1 2" key="1">
    <citation type="journal article" date="2022" name="Genome Biol. Evol.">
        <title>The Spruce Budworm Genome: Reconstructing the Evolutionary History of Antifreeze Proteins.</title>
        <authorList>
            <person name="Beliveau C."/>
            <person name="Gagne P."/>
            <person name="Picq S."/>
            <person name="Vernygora O."/>
            <person name="Keeling C.I."/>
            <person name="Pinkney K."/>
            <person name="Doucet D."/>
            <person name="Wen F."/>
            <person name="Johnston J.S."/>
            <person name="Maaroufi H."/>
            <person name="Boyle B."/>
            <person name="Laroche J."/>
            <person name="Dewar K."/>
            <person name="Juretic N."/>
            <person name="Blackburn G."/>
            <person name="Nisole A."/>
            <person name="Brunet B."/>
            <person name="Brandao M."/>
            <person name="Lumley L."/>
            <person name="Duan J."/>
            <person name="Quan G."/>
            <person name="Lucarotti C.J."/>
            <person name="Roe A.D."/>
            <person name="Sperling F.A.H."/>
            <person name="Levesque R.C."/>
            <person name="Cusson M."/>
        </authorList>
    </citation>
    <scope>NUCLEOTIDE SEQUENCE [LARGE SCALE GENOMIC DNA]</scope>
    <source>
        <strain evidence="1">Glfc:IPQL:Cfum</strain>
    </source>
</reference>
<gene>
    <name evidence="1" type="ORF">MSG28_001930</name>
</gene>
<feature type="non-terminal residue" evidence="1">
    <location>
        <position position="1316"/>
    </location>
</feature>
<name>A0ACC0JTI3_CHOFU</name>
<keyword evidence="2" id="KW-1185">Reference proteome</keyword>
<feature type="non-terminal residue" evidence="1">
    <location>
        <position position="1"/>
    </location>
</feature>
<dbReference type="Proteomes" id="UP001064048">
    <property type="component" value="Chromosome 3"/>
</dbReference>
<organism evidence="1 2">
    <name type="scientific">Choristoneura fumiferana</name>
    <name type="common">Spruce budworm moth</name>
    <name type="synonym">Archips fumiferana</name>
    <dbReference type="NCBI Taxonomy" id="7141"/>
    <lineage>
        <taxon>Eukaryota</taxon>
        <taxon>Metazoa</taxon>
        <taxon>Ecdysozoa</taxon>
        <taxon>Arthropoda</taxon>
        <taxon>Hexapoda</taxon>
        <taxon>Insecta</taxon>
        <taxon>Pterygota</taxon>
        <taxon>Neoptera</taxon>
        <taxon>Endopterygota</taxon>
        <taxon>Lepidoptera</taxon>
        <taxon>Glossata</taxon>
        <taxon>Ditrysia</taxon>
        <taxon>Tortricoidea</taxon>
        <taxon>Tortricidae</taxon>
        <taxon>Tortricinae</taxon>
        <taxon>Choristoneura</taxon>
    </lineage>
</organism>
<protein>
    <submittedName>
        <fullName evidence="1">Uncharacterized protein</fullName>
    </submittedName>
</protein>